<name>A0A5Q0LNW4_9ACTN</name>
<gene>
    <name evidence="4" type="ORF">GFH48_36515</name>
</gene>
<organism evidence="4 5">
    <name type="scientific">Streptomyces fagopyri</name>
    <dbReference type="NCBI Taxonomy" id="2662397"/>
    <lineage>
        <taxon>Bacteria</taxon>
        <taxon>Bacillati</taxon>
        <taxon>Actinomycetota</taxon>
        <taxon>Actinomycetes</taxon>
        <taxon>Kitasatosporales</taxon>
        <taxon>Streptomycetaceae</taxon>
        <taxon>Streptomyces</taxon>
    </lineage>
</organism>
<dbReference type="PANTHER" id="PTHR43364">
    <property type="entry name" value="NADH-SPECIFIC METHYLGLYOXAL REDUCTASE-RELATED"/>
    <property type="match status" value="1"/>
</dbReference>
<dbReference type="GO" id="GO:0016491">
    <property type="term" value="F:oxidoreductase activity"/>
    <property type="evidence" value="ECO:0007669"/>
    <property type="project" value="UniProtKB-KW"/>
</dbReference>
<dbReference type="EMBL" id="CP045643">
    <property type="protein sequence ID" value="QFZ78067.1"/>
    <property type="molecule type" value="Genomic_DNA"/>
</dbReference>
<dbReference type="Proteomes" id="UP000326179">
    <property type="component" value="Chromosome"/>
</dbReference>
<dbReference type="AlphaFoldDB" id="A0A5Q0LNW4"/>
<feature type="region of interest" description="Disordered" evidence="2">
    <location>
        <begin position="76"/>
        <end position="95"/>
    </location>
</feature>
<dbReference type="InterPro" id="IPR050523">
    <property type="entry name" value="AKR_Detox_Biosynth"/>
</dbReference>
<dbReference type="PANTHER" id="PTHR43364:SF4">
    <property type="entry name" value="NAD(P)-LINKED OXIDOREDUCTASE SUPERFAMILY PROTEIN"/>
    <property type="match status" value="1"/>
</dbReference>
<keyword evidence="1" id="KW-0560">Oxidoreductase</keyword>
<sequence>MGHWRFWRESGPRRRQPVIDAVAQVAKDLGVTSAEVALTWVRERSGITSTLIGARTIDQLRANLASLDVTLTPEHRTTLDEVSAPTLGSPPESSA</sequence>
<accession>A0A5Q0LNW4</accession>
<evidence type="ECO:0000256" key="1">
    <source>
        <dbReference type="ARBA" id="ARBA00023002"/>
    </source>
</evidence>
<dbReference type="InterPro" id="IPR036812">
    <property type="entry name" value="NAD(P)_OxRdtase_dom_sf"/>
</dbReference>
<evidence type="ECO:0000313" key="5">
    <source>
        <dbReference type="Proteomes" id="UP000326179"/>
    </source>
</evidence>
<dbReference type="Gene3D" id="3.20.20.100">
    <property type="entry name" value="NADP-dependent oxidoreductase domain"/>
    <property type="match status" value="1"/>
</dbReference>
<dbReference type="InterPro" id="IPR023210">
    <property type="entry name" value="NADP_OxRdtase_dom"/>
</dbReference>
<reference evidence="4 5" key="1">
    <citation type="submission" date="2019-10" db="EMBL/GenBank/DDBJ databases">
        <title>A novel species.</title>
        <authorList>
            <person name="Gao J."/>
        </authorList>
    </citation>
    <scope>NUCLEOTIDE SEQUENCE [LARGE SCALE GENOMIC DNA]</scope>
    <source>
        <strain evidence="4 5">QMT-28</strain>
    </source>
</reference>
<dbReference type="SUPFAM" id="SSF51430">
    <property type="entry name" value="NAD(P)-linked oxidoreductase"/>
    <property type="match status" value="1"/>
</dbReference>
<keyword evidence="5" id="KW-1185">Reference proteome</keyword>
<feature type="domain" description="NADP-dependent oxidoreductase" evidence="3">
    <location>
        <begin position="16"/>
        <end position="83"/>
    </location>
</feature>
<evidence type="ECO:0000256" key="2">
    <source>
        <dbReference type="SAM" id="MobiDB-lite"/>
    </source>
</evidence>
<dbReference type="KEGG" id="sfy:GFH48_36515"/>
<evidence type="ECO:0000313" key="4">
    <source>
        <dbReference type="EMBL" id="QFZ78067.1"/>
    </source>
</evidence>
<protein>
    <recommendedName>
        <fullName evidence="3">NADP-dependent oxidoreductase domain-containing protein</fullName>
    </recommendedName>
</protein>
<dbReference type="RefSeq" id="WP_153292247.1">
    <property type="nucleotide sequence ID" value="NZ_CP045643.1"/>
</dbReference>
<evidence type="ECO:0000259" key="3">
    <source>
        <dbReference type="Pfam" id="PF00248"/>
    </source>
</evidence>
<proteinExistence type="predicted"/>
<dbReference type="Pfam" id="PF00248">
    <property type="entry name" value="Aldo_ket_red"/>
    <property type="match status" value="1"/>
</dbReference>